<gene>
    <name evidence="3" type="ORF">EEJ42_49910</name>
</gene>
<dbReference type="PROSITE" id="PS01047">
    <property type="entry name" value="HMA_1"/>
    <property type="match status" value="1"/>
</dbReference>
<dbReference type="Gene3D" id="3.30.70.100">
    <property type="match status" value="1"/>
</dbReference>
<dbReference type="Proteomes" id="UP000275401">
    <property type="component" value="Unassembled WGS sequence"/>
</dbReference>
<dbReference type="Pfam" id="PF00403">
    <property type="entry name" value="HMA"/>
    <property type="match status" value="1"/>
</dbReference>
<evidence type="ECO:0000259" key="2">
    <source>
        <dbReference type="PROSITE" id="PS50846"/>
    </source>
</evidence>
<sequence>MSDCCTPDGSCSTGGTQSATATAADSVSTVYTVTGMTCGHCKSTVTKAVSEIDGVLGVEVDVDAGRVAVTTSGEPDDAAFAKVVDEAGYELTGRAL</sequence>
<dbReference type="PROSITE" id="PS50846">
    <property type="entry name" value="HMA_2"/>
    <property type="match status" value="1"/>
</dbReference>
<reference evidence="3 4" key="1">
    <citation type="submission" date="2018-11" db="EMBL/GenBank/DDBJ databases">
        <title>The Potential of Streptomyces as Biocontrol Agents against the Tomato grey mould, Botrytis cinerea (Gray mold) Frontiers in Microbiology.</title>
        <authorList>
            <person name="Li D."/>
        </authorList>
    </citation>
    <scope>NUCLEOTIDE SEQUENCE [LARGE SCALE GENOMIC DNA]</scope>
    <source>
        <strain evidence="3 4">NEAU-LD23</strain>
    </source>
</reference>
<name>A0A3M8SET7_9ACTN</name>
<dbReference type="RefSeq" id="WP_123108769.1">
    <property type="nucleotide sequence ID" value="NZ_RIBZ01000886.1"/>
</dbReference>
<dbReference type="InterPro" id="IPR017969">
    <property type="entry name" value="Heavy-metal-associated_CS"/>
</dbReference>
<evidence type="ECO:0000313" key="3">
    <source>
        <dbReference type="EMBL" id="RNF77664.1"/>
    </source>
</evidence>
<dbReference type="GO" id="GO:0005507">
    <property type="term" value="F:copper ion binding"/>
    <property type="evidence" value="ECO:0007669"/>
    <property type="project" value="InterPro"/>
</dbReference>
<accession>A0A3M8SET7</accession>
<organism evidence="3 4">
    <name type="scientific">Streptomyces botrytidirepellens</name>
    <dbReference type="NCBI Taxonomy" id="2486417"/>
    <lineage>
        <taxon>Bacteria</taxon>
        <taxon>Bacillati</taxon>
        <taxon>Actinomycetota</taxon>
        <taxon>Actinomycetes</taxon>
        <taxon>Kitasatosporales</taxon>
        <taxon>Streptomycetaceae</taxon>
        <taxon>Streptomyces</taxon>
    </lineage>
</organism>
<dbReference type="InterPro" id="IPR006121">
    <property type="entry name" value="HMA_dom"/>
</dbReference>
<evidence type="ECO:0000256" key="1">
    <source>
        <dbReference type="ARBA" id="ARBA00022723"/>
    </source>
</evidence>
<comment type="caution">
    <text evidence="3">The sequence shown here is derived from an EMBL/GenBank/DDBJ whole genome shotgun (WGS) entry which is preliminary data.</text>
</comment>
<dbReference type="InterPro" id="IPR000428">
    <property type="entry name" value="Cu-bd"/>
</dbReference>
<dbReference type="GO" id="GO:0006825">
    <property type="term" value="P:copper ion transport"/>
    <property type="evidence" value="ECO:0007669"/>
    <property type="project" value="InterPro"/>
</dbReference>
<keyword evidence="4" id="KW-1185">Reference proteome</keyword>
<dbReference type="SUPFAM" id="SSF55008">
    <property type="entry name" value="HMA, heavy metal-associated domain"/>
    <property type="match status" value="1"/>
</dbReference>
<proteinExistence type="predicted"/>
<dbReference type="InterPro" id="IPR036163">
    <property type="entry name" value="HMA_dom_sf"/>
</dbReference>
<evidence type="ECO:0000313" key="4">
    <source>
        <dbReference type="Proteomes" id="UP000275401"/>
    </source>
</evidence>
<dbReference type="PRINTS" id="PR00944">
    <property type="entry name" value="CUEXPORT"/>
</dbReference>
<keyword evidence="1" id="KW-0479">Metal-binding</keyword>
<dbReference type="AlphaFoldDB" id="A0A3M8SET7"/>
<dbReference type="CDD" id="cd00371">
    <property type="entry name" value="HMA"/>
    <property type="match status" value="1"/>
</dbReference>
<feature type="domain" description="HMA" evidence="2">
    <location>
        <begin position="27"/>
        <end position="92"/>
    </location>
</feature>
<dbReference type="EMBL" id="RIBZ01000886">
    <property type="protein sequence ID" value="RNF77664.1"/>
    <property type="molecule type" value="Genomic_DNA"/>
</dbReference>
<protein>
    <submittedName>
        <fullName evidence="3">Copper chaperone</fullName>
    </submittedName>
</protein>